<proteinExistence type="predicted"/>
<keyword evidence="2" id="KW-1185">Reference proteome</keyword>
<sequence>MNPNGLSPRNAQQINVAIIAFSPDAKQFAVTNGPFIDRFDVTSEWLDDFKENYLLPRGIKVLLVRKINDIDMLGYLKTNIPEIYVGSLN</sequence>
<organism evidence="1 2">
    <name type="scientific">Araneus ventricosus</name>
    <name type="common">Orbweaver spider</name>
    <name type="synonym">Epeira ventricosa</name>
    <dbReference type="NCBI Taxonomy" id="182803"/>
    <lineage>
        <taxon>Eukaryota</taxon>
        <taxon>Metazoa</taxon>
        <taxon>Ecdysozoa</taxon>
        <taxon>Arthropoda</taxon>
        <taxon>Chelicerata</taxon>
        <taxon>Arachnida</taxon>
        <taxon>Araneae</taxon>
        <taxon>Araneomorphae</taxon>
        <taxon>Entelegynae</taxon>
        <taxon>Araneoidea</taxon>
        <taxon>Araneidae</taxon>
        <taxon>Araneus</taxon>
    </lineage>
</organism>
<gene>
    <name evidence="1" type="ORF">AVEN_257837_1</name>
</gene>
<reference evidence="1 2" key="1">
    <citation type="journal article" date="2019" name="Sci. Rep.">
        <title>Orb-weaving spider Araneus ventricosus genome elucidates the spidroin gene catalogue.</title>
        <authorList>
            <person name="Kono N."/>
            <person name="Nakamura H."/>
            <person name="Ohtoshi R."/>
            <person name="Moran D.A.P."/>
            <person name="Shinohara A."/>
            <person name="Yoshida Y."/>
            <person name="Fujiwara M."/>
            <person name="Mori M."/>
            <person name="Tomita M."/>
            <person name="Arakawa K."/>
        </authorList>
    </citation>
    <scope>NUCLEOTIDE SEQUENCE [LARGE SCALE GENOMIC DNA]</scope>
</reference>
<dbReference type="Proteomes" id="UP000499080">
    <property type="component" value="Unassembled WGS sequence"/>
</dbReference>
<evidence type="ECO:0000313" key="2">
    <source>
        <dbReference type="Proteomes" id="UP000499080"/>
    </source>
</evidence>
<dbReference type="AlphaFoldDB" id="A0A4Y2N1I7"/>
<evidence type="ECO:0000313" key="1">
    <source>
        <dbReference type="EMBL" id="GBN33268.1"/>
    </source>
</evidence>
<accession>A0A4Y2N1I7</accession>
<comment type="caution">
    <text evidence="1">The sequence shown here is derived from an EMBL/GenBank/DDBJ whole genome shotgun (WGS) entry which is preliminary data.</text>
</comment>
<protein>
    <submittedName>
        <fullName evidence="1">Uncharacterized protein</fullName>
    </submittedName>
</protein>
<name>A0A4Y2N1I7_ARAVE</name>
<dbReference type="EMBL" id="BGPR01008355">
    <property type="protein sequence ID" value="GBN33268.1"/>
    <property type="molecule type" value="Genomic_DNA"/>
</dbReference>